<evidence type="ECO:0000313" key="6">
    <source>
        <dbReference type="Proteomes" id="UP000665020"/>
    </source>
</evidence>
<dbReference type="EMBL" id="CP046640">
    <property type="protein sequence ID" value="QTL99181.1"/>
    <property type="molecule type" value="Genomic_DNA"/>
</dbReference>
<dbReference type="RefSeq" id="WP_230867575.1">
    <property type="nucleotide sequence ID" value="NZ_CP046640.1"/>
</dbReference>
<dbReference type="Gene3D" id="2.70.98.40">
    <property type="entry name" value="Glycoside hydrolase, family 65, N-terminal domain"/>
    <property type="match status" value="1"/>
</dbReference>
<evidence type="ECO:0000313" key="5">
    <source>
        <dbReference type="EMBL" id="QTL99181.1"/>
    </source>
</evidence>
<dbReference type="Pfam" id="PF17167">
    <property type="entry name" value="Glyco_hydro_94"/>
    <property type="match status" value="1"/>
</dbReference>
<evidence type="ECO:0000256" key="1">
    <source>
        <dbReference type="ARBA" id="ARBA00022676"/>
    </source>
</evidence>
<dbReference type="Gene3D" id="2.60.420.10">
    <property type="entry name" value="Maltose phosphorylase, domain 3"/>
    <property type="match status" value="1"/>
</dbReference>
<keyword evidence="2 5" id="KW-0808">Transferase</keyword>
<name>A0A8A7KCK6_9FIRM</name>
<dbReference type="InterPro" id="IPR008928">
    <property type="entry name" value="6-hairpin_glycosidase_sf"/>
</dbReference>
<dbReference type="KEGG" id="ifn:GM661_15060"/>
<evidence type="ECO:0000259" key="4">
    <source>
        <dbReference type="Pfam" id="PF17167"/>
    </source>
</evidence>
<dbReference type="InterPro" id="IPR037018">
    <property type="entry name" value="GH65_N"/>
</dbReference>
<dbReference type="InterPro" id="IPR052047">
    <property type="entry name" value="GH94_Enzymes"/>
</dbReference>
<dbReference type="GO" id="GO:0016757">
    <property type="term" value="F:glycosyltransferase activity"/>
    <property type="evidence" value="ECO:0007669"/>
    <property type="project" value="UniProtKB-KW"/>
</dbReference>
<accession>A0A8A7KCK6</accession>
<evidence type="ECO:0000259" key="3">
    <source>
        <dbReference type="Pfam" id="PF06165"/>
    </source>
</evidence>
<dbReference type="AlphaFoldDB" id="A0A8A7KCK6"/>
<evidence type="ECO:0000256" key="2">
    <source>
        <dbReference type="ARBA" id="ARBA00022679"/>
    </source>
</evidence>
<dbReference type="GO" id="GO:0005975">
    <property type="term" value="P:carbohydrate metabolic process"/>
    <property type="evidence" value="ECO:0007669"/>
    <property type="project" value="InterPro"/>
</dbReference>
<dbReference type="Gene3D" id="1.50.10.10">
    <property type="match status" value="1"/>
</dbReference>
<gene>
    <name evidence="5" type="ORF">GM661_15060</name>
</gene>
<dbReference type="Proteomes" id="UP000665020">
    <property type="component" value="Chromosome"/>
</dbReference>
<dbReference type="InterPro" id="IPR012341">
    <property type="entry name" value="6hp_glycosidase-like_sf"/>
</dbReference>
<reference evidence="5" key="1">
    <citation type="submission" date="2019-12" db="EMBL/GenBank/DDBJ databases">
        <authorList>
            <person name="zhang j."/>
            <person name="sun C.M."/>
        </authorList>
    </citation>
    <scope>NUCLEOTIDE SEQUENCE</scope>
    <source>
        <strain evidence="5">NS-1</strain>
    </source>
</reference>
<keyword evidence="1" id="KW-0328">Glycosyltransferase</keyword>
<dbReference type="Pfam" id="PF06165">
    <property type="entry name" value="GH94_b-supersand"/>
    <property type="match status" value="1"/>
</dbReference>
<proteinExistence type="predicted"/>
<dbReference type="SUPFAM" id="SSF48208">
    <property type="entry name" value="Six-hairpin glycosidases"/>
    <property type="match status" value="1"/>
</dbReference>
<dbReference type="InterPro" id="IPR010383">
    <property type="entry name" value="Glyco_hydrolase_94_b-supersand"/>
</dbReference>
<organism evidence="5 6">
    <name type="scientific">Iocasia fonsfrigidae</name>
    <dbReference type="NCBI Taxonomy" id="2682810"/>
    <lineage>
        <taxon>Bacteria</taxon>
        <taxon>Bacillati</taxon>
        <taxon>Bacillota</taxon>
        <taxon>Clostridia</taxon>
        <taxon>Halanaerobiales</taxon>
        <taxon>Halanaerobiaceae</taxon>
        <taxon>Iocasia</taxon>
    </lineage>
</organism>
<dbReference type="PANTHER" id="PTHR37469:SF2">
    <property type="entry name" value="CELLOBIONIC ACID PHOSPHORYLASE"/>
    <property type="match status" value="1"/>
</dbReference>
<feature type="domain" description="Glycosyl hydrolase 94 catalytic" evidence="4">
    <location>
        <begin position="459"/>
        <end position="830"/>
    </location>
</feature>
<feature type="domain" description="Glycosyl hydrolase 94 supersandwich" evidence="3">
    <location>
        <begin position="165"/>
        <end position="417"/>
    </location>
</feature>
<dbReference type="InterPro" id="IPR033432">
    <property type="entry name" value="GH94_catalytic"/>
</dbReference>
<keyword evidence="6" id="KW-1185">Reference proteome</keyword>
<protein>
    <submittedName>
        <fullName evidence="5">Glycosyl transferase</fullName>
    </submittedName>
</protein>
<sequence length="986" mass="112475">MYQEITARSELISAEEVLIKKFNNFITGNTDSVFLNTTHQQVIGVSNLPIKAPVVLKLLNDKKINQYINLLMKGKESSLLIVNNKQPVIYIREKEVSQINIPEKIRILIKSSLSNVCKWAGKINEGGEHIVDISTPAPGPHFNINLLLGNRMDYKYPLQTTPKSVVDSLGRGSFRSHAATQVLATRWDMRQEENGFPANRQFYLVEDSKKIFYSASPDDDNIKSAFCIHSQNNTIIKYKTKCGLEIERKIFILPQLEGMPIATEVQQIKIKNKTNRCRNIKLIYTGMFGSAAPHALFEDILYSNIIMQSKILKTDEGSIVTISPDYYPEYVKSDIRFNTMLVHDGNKTYFPKSYCADYNQFVGNGTLENPEGLLYLSNQSTRKGPGFFALGADIDLSAEGEGIVNNFTGLMSTKEEADLDSKVFNNKIDNLIDKFCKPEELDNVLEKQKDFYNRYRGFIELKTSEKHFNTYVNKNLPFQVLYQTFVSRSFAQTQKGYREIGFREIQDIFASMYYFIGMGKSTFVKQLIIEWCAKVFELGYAYHNFYWEGKEPGKWSDDALWLVQAVYRYVSLSGDIAILNQEVEIAGTEPVRKRSIYETMKSIIRYSSRISVGKHGMPLLDNADWNDCLKLDSDFLDGITKEKQYKEQLADSFEIGEKPFESKYTESVMNAFLLKVAVDNTCILASKKGDLEYEDQLRNISNELNKNVQQHAWKSNFFARVLFNRFEEEFEYLGAKGDGLSADPDIDGTYFLNSFTWSVLSDCADEDQIRTMLDVIDRYLKTPYGYKLITPIDLKKIAEDAAIGEYFPGDRENGGIFKHACMMATSAMIKAAKEIEDRDLAALLVKNAYWMIDLVLPYKTLKSPFKIAGNPRFCTQYNNSDTGENIGPVLSGTASWLTLSLFSSLGIDFTPTGIDINPIMRMDETHLAYNLKVEKAEYEITIAKPVGLYRLKDDEAEILVDGNKWVNNTIPLYQDNKVHKIKIVFK</sequence>
<dbReference type="PANTHER" id="PTHR37469">
    <property type="entry name" value="CELLOBIONIC ACID PHOSPHORYLASE-RELATED"/>
    <property type="match status" value="1"/>
</dbReference>